<dbReference type="Gene3D" id="2.30.42.10">
    <property type="match status" value="1"/>
</dbReference>
<dbReference type="InterPro" id="IPR001478">
    <property type="entry name" value="PDZ"/>
</dbReference>
<sequence length="547" mass="60126">MTRKGKYKATLATALIILASAGIAAQQTDIYFLIKKNFSIFSNAYENVALEYVDEVDPEILMRNGIDAMLETLDPYTVMFNESQNEQAEIMSRGNYAGIGIEAGYRDGEVVVIAPTEGGPAEQVGIRAGDVIVAVDGVSTEGLQPEEVNALTSGEVGSDVTISIERFGLDQTLDFTLTRQRIEVSNISYSGLIGDEENTGYVRLTQFGSNSAEEVRQAMITLTESTELNGLVIDLRDNPGGILQEAVGIIDKFIEPGITVVDIRGRVAEYNQTFATREPVMFDKPVVVLMNEGSASASEVVAGALQDLDRALIVGEQSFGKGLVQVVKPLPYNTSLKITVSRYYIPSGRSIQSIQYTHQGRNSAVMNQDSSKREFKTRNGRTVYEGRGIEPDVESGKGDLSILEVALLQKGMYFDFATEYEATHDSFDYDALPDDGFEEFRNYLTENGFDFTTDSEKLLNELSAQLAGVEGAENQLNGLRTAISQEKENQFTEDEAEIRRNLYLELVSRYEGQTGRVEAGLKSDPDVLKALEFIANETEMNKLLSGE</sequence>
<dbReference type="Proteomes" id="UP001139125">
    <property type="component" value="Unassembled WGS sequence"/>
</dbReference>
<dbReference type="InterPro" id="IPR005151">
    <property type="entry name" value="Tail-specific_protease"/>
</dbReference>
<evidence type="ECO:0000256" key="5">
    <source>
        <dbReference type="RuleBase" id="RU004404"/>
    </source>
</evidence>
<keyword evidence="3 5" id="KW-0378">Hydrolase</keyword>
<protein>
    <submittedName>
        <fullName evidence="8">S41 family peptidase</fullName>
    </submittedName>
</protein>
<accession>A0A9X2RFY2</accession>
<reference evidence="8" key="1">
    <citation type="submission" date="2022-06" db="EMBL/GenBank/DDBJ databases">
        <title>Gracilimonas sp. CAU 1638 isolated from sea sediment.</title>
        <authorList>
            <person name="Kim W."/>
        </authorList>
    </citation>
    <scope>NUCLEOTIDE SEQUENCE</scope>
    <source>
        <strain evidence="8">CAU 1638</strain>
    </source>
</reference>
<feature type="chain" id="PRO_5040822148" evidence="6">
    <location>
        <begin position="25"/>
        <end position="547"/>
    </location>
</feature>
<evidence type="ECO:0000313" key="9">
    <source>
        <dbReference type="Proteomes" id="UP001139125"/>
    </source>
</evidence>
<evidence type="ECO:0000256" key="4">
    <source>
        <dbReference type="ARBA" id="ARBA00022825"/>
    </source>
</evidence>
<evidence type="ECO:0000256" key="6">
    <source>
        <dbReference type="SAM" id="SignalP"/>
    </source>
</evidence>
<dbReference type="NCBIfam" id="TIGR00225">
    <property type="entry name" value="prc"/>
    <property type="match status" value="1"/>
</dbReference>
<name>A0A9X2RFY2_9BACT</name>
<keyword evidence="4 5" id="KW-0720">Serine protease</keyword>
<dbReference type="SMART" id="SM00245">
    <property type="entry name" value="TSPc"/>
    <property type="match status" value="1"/>
</dbReference>
<dbReference type="GO" id="GO:0006508">
    <property type="term" value="P:proteolysis"/>
    <property type="evidence" value="ECO:0007669"/>
    <property type="project" value="UniProtKB-KW"/>
</dbReference>
<dbReference type="GO" id="GO:0004175">
    <property type="term" value="F:endopeptidase activity"/>
    <property type="evidence" value="ECO:0007669"/>
    <property type="project" value="TreeGrafter"/>
</dbReference>
<gene>
    <name evidence="8" type="ORF">NM125_10555</name>
</gene>
<keyword evidence="2 5" id="KW-0645">Protease</keyword>
<dbReference type="SUPFAM" id="SSF52096">
    <property type="entry name" value="ClpP/crotonase"/>
    <property type="match status" value="1"/>
</dbReference>
<dbReference type="SUPFAM" id="SSF50156">
    <property type="entry name" value="PDZ domain-like"/>
    <property type="match status" value="1"/>
</dbReference>
<dbReference type="RefSeq" id="WP_255134890.1">
    <property type="nucleotide sequence ID" value="NZ_JANDBC010000002.1"/>
</dbReference>
<dbReference type="PROSITE" id="PS50106">
    <property type="entry name" value="PDZ"/>
    <property type="match status" value="1"/>
</dbReference>
<dbReference type="PANTHER" id="PTHR32060:SF22">
    <property type="entry name" value="CARBOXYL-TERMINAL-PROCESSING PEPTIDASE 3, CHLOROPLASTIC"/>
    <property type="match status" value="1"/>
</dbReference>
<dbReference type="CDD" id="cd06782">
    <property type="entry name" value="cpPDZ_CPP-like"/>
    <property type="match status" value="1"/>
</dbReference>
<evidence type="ECO:0000256" key="3">
    <source>
        <dbReference type="ARBA" id="ARBA00022801"/>
    </source>
</evidence>
<feature type="signal peptide" evidence="6">
    <location>
        <begin position="1"/>
        <end position="24"/>
    </location>
</feature>
<dbReference type="GO" id="GO:0008236">
    <property type="term" value="F:serine-type peptidase activity"/>
    <property type="evidence" value="ECO:0007669"/>
    <property type="project" value="UniProtKB-KW"/>
</dbReference>
<dbReference type="InterPro" id="IPR029045">
    <property type="entry name" value="ClpP/crotonase-like_dom_sf"/>
</dbReference>
<keyword evidence="6" id="KW-0732">Signal</keyword>
<dbReference type="Pfam" id="PF17820">
    <property type="entry name" value="PDZ_6"/>
    <property type="match status" value="1"/>
</dbReference>
<evidence type="ECO:0000313" key="8">
    <source>
        <dbReference type="EMBL" id="MCP9292017.1"/>
    </source>
</evidence>
<dbReference type="InterPro" id="IPR004447">
    <property type="entry name" value="Peptidase_S41A"/>
</dbReference>
<evidence type="ECO:0000259" key="7">
    <source>
        <dbReference type="PROSITE" id="PS50106"/>
    </source>
</evidence>
<dbReference type="Gene3D" id="3.90.226.10">
    <property type="entry name" value="2-enoyl-CoA Hydratase, Chain A, domain 1"/>
    <property type="match status" value="1"/>
</dbReference>
<dbReference type="InterPro" id="IPR036034">
    <property type="entry name" value="PDZ_sf"/>
</dbReference>
<evidence type="ECO:0000256" key="2">
    <source>
        <dbReference type="ARBA" id="ARBA00022670"/>
    </source>
</evidence>
<evidence type="ECO:0000256" key="1">
    <source>
        <dbReference type="ARBA" id="ARBA00009179"/>
    </source>
</evidence>
<dbReference type="InterPro" id="IPR041489">
    <property type="entry name" value="PDZ_6"/>
</dbReference>
<organism evidence="8 9">
    <name type="scientific">Gracilimonas sediminicola</name>
    <dbReference type="NCBI Taxonomy" id="2952158"/>
    <lineage>
        <taxon>Bacteria</taxon>
        <taxon>Pseudomonadati</taxon>
        <taxon>Balneolota</taxon>
        <taxon>Balneolia</taxon>
        <taxon>Balneolales</taxon>
        <taxon>Balneolaceae</taxon>
        <taxon>Gracilimonas</taxon>
    </lineage>
</organism>
<dbReference type="AlphaFoldDB" id="A0A9X2RFY2"/>
<dbReference type="Gene3D" id="3.30.750.44">
    <property type="match status" value="1"/>
</dbReference>
<comment type="similarity">
    <text evidence="1 5">Belongs to the peptidase S41A family.</text>
</comment>
<comment type="caution">
    <text evidence="8">The sequence shown here is derived from an EMBL/GenBank/DDBJ whole genome shotgun (WGS) entry which is preliminary data.</text>
</comment>
<dbReference type="EMBL" id="JANDBC010000002">
    <property type="protein sequence ID" value="MCP9292017.1"/>
    <property type="molecule type" value="Genomic_DNA"/>
</dbReference>
<dbReference type="Pfam" id="PF03572">
    <property type="entry name" value="Peptidase_S41"/>
    <property type="match status" value="1"/>
</dbReference>
<dbReference type="SMART" id="SM00228">
    <property type="entry name" value="PDZ"/>
    <property type="match status" value="1"/>
</dbReference>
<dbReference type="CDD" id="cd07560">
    <property type="entry name" value="Peptidase_S41_CPP"/>
    <property type="match status" value="1"/>
</dbReference>
<dbReference type="PANTHER" id="PTHR32060">
    <property type="entry name" value="TAIL-SPECIFIC PROTEASE"/>
    <property type="match status" value="1"/>
</dbReference>
<dbReference type="FunFam" id="2.30.42.10:FF:000063">
    <property type="entry name" value="Peptidase, S41 family"/>
    <property type="match status" value="1"/>
</dbReference>
<feature type="domain" description="PDZ" evidence="7">
    <location>
        <begin position="77"/>
        <end position="148"/>
    </location>
</feature>
<proteinExistence type="inferred from homology"/>
<keyword evidence="9" id="KW-1185">Reference proteome</keyword>